<dbReference type="CDD" id="cd05233">
    <property type="entry name" value="SDR_c"/>
    <property type="match status" value="1"/>
</dbReference>
<comment type="similarity">
    <text evidence="1">Belongs to the short-chain dehydrogenases/reductases (SDR) family.</text>
</comment>
<dbReference type="PRINTS" id="PR00081">
    <property type="entry name" value="GDHRDH"/>
</dbReference>
<sequence>MDLGLRDKVVIVTGGGAGIGAAISETLAEEGAIPVIFARNAPSDSFLRHLASLCPQAGWVQADLARDEDCRRAVAQAQAQWGRIYALVNNAGTNDSLGLDTRPDEFRASLDQNLLHYYTLVHLLQADLKANSGAIVNIASKTAVTGQGSTSAYVAAKAAQLGLTREWAAALAPWGVRVNAVIPAEVLTPMYEAWLQSFPDPAAQKAQITDRIPLGQRMTEAREIAATTVFALSPRAAHTTGQWLFVDGGYTHLDRAIGT</sequence>
<dbReference type="NCBIfam" id="NF006384">
    <property type="entry name" value="PRK08628.1"/>
    <property type="match status" value="1"/>
</dbReference>
<evidence type="ECO:0000256" key="2">
    <source>
        <dbReference type="ARBA" id="ARBA00023002"/>
    </source>
</evidence>
<name>A0ABV7IVR0_9RHOB</name>
<organism evidence="3 4">
    <name type="scientific">Cypionkella sinensis</name>
    <dbReference type="NCBI Taxonomy" id="1756043"/>
    <lineage>
        <taxon>Bacteria</taxon>
        <taxon>Pseudomonadati</taxon>
        <taxon>Pseudomonadota</taxon>
        <taxon>Alphaproteobacteria</taxon>
        <taxon>Rhodobacterales</taxon>
        <taxon>Paracoccaceae</taxon>
        <taxon>Cypionkella</taxon>
    </lineage>
</organism>
<evidence type="ECO:0000313" key="4">
    <source>
        <dbReference type="Proteomes" id="UP001595547"/>
    </source>
</evidence>
<reference evidence="4" key="1">
    <citation type="journal article" date="2019" name="Int. J. Syst. Evol. Microbiol.">
        <title>The Global Catalogue of Microorganisms (GCM) 10K type strain sequencing project: providing services to taxonomists for standard genome sequencing and annotation.</title>
        <authorList>
            <consortium name="The Broad Institute Genomics Platform"/>
            <consortium name="The Broad Institute Genome Sequencing Center for Infectious Disease"/>
            <person name="Wu L."/>
            <person name="Ma J."/>
        </authorList>
    </citation>
    <scope>NUCLEOTIDE SEQUENCE [LARGE SCALE GENOMIC DNA]</scope>
    <source>
        <strain evidence="4">KCTC 52039</strain>
    </source>
</reference>
<proteinExistence type="inferred from homology"/>
<dbReference type="RefSeq" id="WP_380071517.1">
    <property type="nucleotide sequence ID" value="NZ_JBHRTO010000001.1"/>
</dbReference>
<gene>
    <name evidence="3" type="ORF">ACFOGH_02760</name>
</gene>
<dbReference type="PANTHER" id="PTHR42760">
    <property type="entry name" value="SHORT-CHAIN DEHYDROGENASES/REDUCTASES FAMILY MEMBER"/>
    <property type="match status" value="1"/>
</dbReference>
<evidence type="ECO:0000256" key="1">
    <source>
        <dbReference type="ARBA" id="ARBA00006484"/>
    </source>
</evidence>
<dbReference type="PANTHER" id="PTHR42760:SF133">
    <property type="entry name" value="3-OXOACYL-[ACYL-CARRIER-PROTEIN] REDUCTASE"/>
    <property type="match status" value="1"/>
</dbReference>
<dbReference type="SUPFAM" id="SSF51735">
    <property type="entry name" value="NAD(P)-binding Rossmann-fold domains"/>
    <property type="match status" value="1"/>
</dbReference>
<accession>A0ABV7IVR0</accession>
<evidence type="ECO:0000313" key="3">
    <source>
        <dbReference type="EMBL" id="MFC3179898.1"/>
    </source>
</evidence>
<dbReference type="Gene3D" id="3.40.50.720">
    <property type="entry name" value="NAD(P)-binding Rossmann-like Domain"/>
    <property type="match status" value="1"/>
</dbReference>
<dbReference type="Pfam" id="PF13561">
    <property type="entry name" value="adh_short_C2"/>
    <property type="match status" value="1"/>
</dbReference>
<dbReference type="EMBL" id="JBHRTO010000001">
    <property type="protein sequence ID" value="MFC3179898.1"/>
    <property type="molecule type" value="Genomic_DNA"/>
</dbReference>
<dbReference type="InterPro" id="IPR002347">
    <property type="entry name" value="SDR_fam"/>
</dbReference>
<dbReference type="PRINTS" id="PR00080">
    <property type="entry name" value="SDRFAMILY"/>
</dbReference>
<protein>
    <submittedName>
        <fullName evidence="3">SDR family oxidoreductase</fullName>
    </submittedName>
</protein>
<comment type="caution">
    <text evidence="3">The sequence shown here is derived from an EMBL/GenBank/DDBJ whole genome shotgun (WGS) entry which is preliminary data.</text>
</comment>
<keyword evidence="4" id="KW-1185">Reference proteome</keyword>
<dbReference type="Proteomes" id="UP001595547">
    <property type="component" value="Unassembled WGS sequence"/>
</dbReference>
<keyword evidence="2" id="KW-0560">Oxidoreductase</keyword>
<dbReference type="InterPro" id="IPR036291">
    <property type="entry name" value="NAD(P)-bd_dom_sf"/>
</dbReference>